<name>A0A1I0PLU6_9RHOB</name>
<sequence>MTVFKDSPPASVSSPFAVLAGDISPSELLSQRFLAEHMVSRIRNFMLGILVL</sequence>
<accession>A0A1I0PLU6</accession>
<dbReference type="EMBL" id="FOJB01000001">
    <property type="protein sequence ID" value="SEW15352.1"/>
    <property type="molecule type" value="Genomic_DNA"/>
</dbReference>
<dbReference type="STRING" id="1173584.SAMN05444851_1737"/>
<reference evidence="1 2" key="1">
    <citation type="submission" date="2016-10" db="EMBL/GenBank/DDBJ databases">
        <authorList>
            <person name="de Groot N.N."/>
        </authorList>
    </citation>
    <scope>NUCLEOTIDE SEQUENCE [LARGE SCALE GENOMIC DNA]</scope>
    <source>
        <strain evidence="1 2">DSM 29439</strain>
    </source>
</reference>
<proteinExistence type="predicted"/>
<gene>
    <name evidence="1" type="ORF">SAMN05444851_1737</name>
</gene>
<evidence type="ECO:0000313" key="2">
    <source>
        <dbReference type="Proteomes" id="UP000199650"/>
    </source>
</evidence>
<organism evidence="1 2">
    <name type="scientific">Aliiroseovarius sediminilitoris</name>
    <dbReference type="NCBI Taxonomy" id="1173584"/>
    <lineage>
        <taxon>Bacteria</taxon>
        <taxon>Pseudomonadati</taxon>
        <taxon>Pseudomonadota</taxon>
        <taxon>Alphaproteobacteria</taxon>
        <taxon>Rhodobacterales</taxon>
        <taxon>Paracoccaceae</taxon>
        <taxon>Aliiroseovarius</taxon>
    </lineage>
</organism>
<protein>
    <submittedName>
        <fullName evidence="1">Uncharacterized protein</fullName>
    </submittedName>
</protein>
<dbReference type="Proteomes" id="UP000199650">
    <property type="component" value="Unassembled WGS sequence"/>
</dbReference>
<dbReference type="AlphaFoldDB" id="A0A1I0PLU6"/>
<evidence type="ECO:0000313" key="1">
    <source>
        <dbReference type="EMBL" id="SEW15352.1"/>
    </source>
</evidence>
<keyword evidence="2" id="KW-1185">Reference proteome</keyword>